<evidence type="ECO:0000313" key="2">
    <source>
        <dbReference type="Proteomes" id="UP000254208"/>
    </source>
</evidence>
<accession>A0A379LQ21</accession>
<name>A0A379LQ21_PRORE</name>
<proteinExistence type="predicted"/>
<sequence length="86" mass="9776">MTSYKIFYILMIGFFCFKTAYVSKYCEVLSSTSDYVVTIPPLNISTAIQLSRFQSLQILAIFLKKVSNVPSNIVNDRHFGQQLIIG</sequence>
<dbReference type="Proteomes" id="UP000254208">
    <property type="component" value="Unassembled WGS sequence"/>
</dbReference>
<protein>
    <submittedName>
        <fullName evidence="1">Uncharacterized protein</fullName>
    </submittedName>
</protein>
<gene>
    <name evidence="1" type="ORF">NCTC11801_04739</name>
</gene>
<evidence type="ECO:0000313" key="1">
    <source>
        <dbReference type="EMBL" id="SUD99013.1"/>
    </source>
</evidence>
<dbReference type="RefSeq" id="WP_115168347.1">
    <property type="nucleotide sequence ID" value="NZ_CP077318.1"/>
</dbReference>
<dbReference type="AlphaFoldDB" id="A0A379LQ21"/>
<dbReference type="EMBL" id="UGTZ01000002">
    <property type="protein sequence ID" value="SUD99013.1"/>
    <property type="molecule type" value="Genomic_DNA"/>
</dbReference>
<dbReference type="GeneID" id="93674807"/>
<reference evidence="1 2" key="1">
    <citation type="submission" date="2018-06" db="EMBL/GenBank/DDBJ databases">
        <authorList>
            <consortium name="Pathogen Informatics"/>
            <person name="Doyle S."/>
        </authorList>
    </citation>
    <scope>NUCLEOTIDE SEQUENCE [LARGE SCALE GENOMIC DNA]</scope>
    <source>
        <strain evidence="1 2">NCTC11801</strain>
    </source>
</reference>
<organism evidence="1 2">
    <name type="scientific">Providencia rettgeri</name>
    <dbReference type="NCBI Taxonomy" id="587"/>
    <lineage>
        <taxon>Bacteria</taxon>
        <taxon>Pseudomonadati</taxon>
        <taxon>Pseudomonadota</taxon>
        <taxon>Gammaproteobacteria</taxon>
        <taxon>Enterobacterales</taxon>
        <taxon>Morganellaceae</taxon>
        <taxon>Providencia</taxon>
    </lineage>
</organism>